<gene>
    <name evidence="1" type="ORF">ACOLOM_LOCUS13463</name>
</gene>
<accession>A0ACA9QVG3</accession>
<dbReference type="Proteomes" id="UP000789525">
    <property type="component" value="Unassembled WGS sequence"/>
</dbReference>
<evidence type="ECO:0000313" key="2">
    <source>
        <dbReference type="Proteomes" id="UP000789525"/>
    </source>
</evidence>
<sequence length="213" mass="23542">TQHRRILFYFGAALDYLAMQLQLIPPAPHPTVLFSFTLPDLQSALPLPVAYAAQLQLLLTTDVDPPPSPYALDKAAWGVYLMEMVTYDFTPPTPRVEVRMIDGSVIRWDMQGEEQMLARVMIDVEASKNEAERERRDELRVAATASASSMYLPLTNAASLSLLDNNAPGSSRPQPHRRSKSLFNSLLSAFNFNYSSHENGPPPYFIGGGSGGN</sequence>
<proteinExistence type="predicted"/>
<evidence type="ECO:0000313" key="1">
    <source>
        <dbReference type="EMBL" id="CAG8766081.1"/>
    </source>
</evidence>
<feature type="non-terminal residue" evidence="1">
    <location>
        <position position="213"/>
    </location>
</feature>
<dbReference type="EMBL" id="CAJVPT010061889">
    <property type="protein sequence ID" value="CAG8766081.1"/>
    <property type="molecule type" value="Genomic_DNA"/>
</dbReference>
<reference evidence="1" key="1">
    <citation type="submission" date="2021-06" db="EMBL/GenBank/DDBJ databases">
        <authorList>
            <person name="Kallberg Y."/>
            <person name="Tangrot J."/>
            <person name="Rosling A."/>
        </authorList>
    </citation>
    <scope>NUCLEOTIDE SEQUENCE</scope>
    <source>
        <strain evidence="1">CL356</strain>
    </source>
</reference>
<comment type="caution">
    <text evidence="1">The sequence shown here is derived from an EMBL/GenBank/DDBJ whole genome shotgun (WGS) entry which is preliminary data.</text>
</comment>
<name>A0ACA9QVG3_9GLOM</name>
<feature type="non-terminal residue" evidence="1">
    <location>
        <position position="1"/>
    </location>
</feature>
<protein>
    <submittedName>
        <fullName evidence="1">3462_t:CDS:1</fullName>
    </submittedName>
</protein>
<organism evidence="1 2">
    <name type="scientific">Acaulospora colombiana</name>
    <dbReference type="NCBI Taxonomy" id="27376"/>
    <lineage>
        <taxon>Eukaryota</taxon>
        <taxon>Fungi</taxon>
        <taxon>Fungi incertae sedis</taxon>
        <taxon>Mucoromycota</taxon>
        <taxon>Glomeromycotina</taxon>
        <taxon>Glomeromycetes</taxon>
        <taxon>Diversisporales</taxon>
        <taxon>Acaulosporaceae</taxon>
        <taxon>Acaulospora</taxon>
    </lineage>
</organism>
<keyword evidence="2" id="KW-1185">Reference proteome</keyword>